<dbReference type="RefSeq" id="WP_189568399.1">
    <property type="nucleotide sequence ID" value="NZ_BMXF01000007.1"/>
</dbReference>
<reference evidence="5 6" key="1">
    <citation type="journal article" date="2014" name="Int. J. Syst. Evol. Microbiol.">
        <title>Complete genome sequence of Corynebacterium casei LMG S-19264T (=DSM 44701T), isolated from a smear-ripened cheese.</title>
        <authorList>
            <consortium name="US DOE Joint Genome Institute (JGI-PGF)"/>
            <person name="Walter F."/>
            <person name="Albersmeier A."/>
            <person name="Kalinowski J."/>
            <person name="Ruckert C."/>
        </authorList>
    </citation>
    <scope>NUCLEOTIDE SEQUENCE [LARGE SCALE GENOMIC DNA]</scope>
    <source>
        <strain evidence="5 6">KCTC 12866</strain>
    </source>
</reference>
<dbReference type="PRINTS" id="PR00032">
    <property type="entry name" value="HTHARAC"/>
</dbReference>
<proteinExistence type="predicted"/>
<dbReference type="PANTHER" id="PTHR43280:SF27">
    <property type="entry name" value="TRANSCRIPTIONAL REGULATOR MTLR"/>
    <property type="match status" value="1"/>
</dbReference>
<dbReference type="PROSITE" id="PS01124">
    <property type="entry name" value="HTH_ARAC_FAMILY_2"/>
    <property type="match status" value="1"/>
</dbReference>
<gene>
    <name evidence="5" type="ORF">GCM10007390_48210</name>
</gene>
<accession>A0A8J3D891</accession>
<keyword evidence="2" id="KW-0238">DNA-binding</keyword>
<keyword evidence="1" id="KW-0805">Transcription regulation</keyword>
<evidence type="ECO:0000313" key="6">
    <source>
        <dbReference type="Proteomes" id="UP000598271"/>
    </source>
</evidence>
<keyword evidence="6" id="KW-1185">Reference proteome</keyword>
<dbReference type="InterPro" id="IPR018060">
    <property type="entry name" value="HTH_AraC"/>
</dbReference>
<feature type="domain" description="HTH araC/xylS-type" evidence="4">
    <location>
        <begin position="185"/>
        <end position="284"/>
    </location>
</feature>
<evidence type="ECO:0000256" key="2">
    <source>
        <dbReference type="ARBA" id="ARBA00023125"/>
    </source>
</evidence>
<keyword evidence="3" id="KW-0804">Transcription</keyword>
<dbReference type="SMART" id="SM00342">
    <property type="entry name" value="HTH_ARAC"/>
    <property type="match status" value="1"/>
</dbReference>
<dbReference type="Proteomes" id="UP000598271">
    <property type="component" value="Unassembled WGS sequence"/>
</dbReference>
<dbReference type="AlphaFoldDB" id="A0A8J3D891"/>
<evidence type="ECO:0000256" key="3">
    <source>
        <dbReference type="ARBA" id="ARBA00023163"/>
    </source>
</evidence>
<dbReference type="GO" id="GO:0003700">
    <property type="term" value="F:DNA-binding transcription factor activity"/>
    <property type="evidence" value="ECO:0007669"/>
    <property type="project" value="InterPro"/>
</dbReference>
<comment type="caution">
    <text evidence="5">The sequence shown here is derived from an EMBL/GenBank/DDBJ whole genome shotgun (WGS) entry which is preliminary data.</text>
</comment>
<dbReference type="Pfam" id="PF12833">
    <property type="entry name" value="HTH_18"/>
    <property type="match status" value="1"/>
</dbReference>
<protein>
    <submittedName>
        <fullName evidence="5">AraC family transcriptional regulator</fullName>
    </submittedName>
</protein>
<dbReference type="SUPFAM" id="SSF46689">
    <property type="entry name" value="Homeodomain-like"/>
    <property type="match status" value="2"/>
</dbReference>
<name>A0A8J3D891_9BACT</name>
<dbReference type="EMBL" id="BMXF01000007">
    <property type="protein sequence ID" value="GHB86831.1"/>
    <property type="molecule type" value="Genomic_DNA"/>
</dbReference>
<organism evidence="5 6">
    <name type="scientific">Persicitalea jodogahamensis</name>
    <dbReference type="NCBI Taxonomy" id="402147"/>
    <lineage>
        <taxon>Bacteria</taxon>
        <taxon>Pseudomonadati</taxon>
        <taxon>Bacteroidota</taxon>
        <taxon>Cytophagia</taxon>
        <taxon>Cytophagales</taxon>
        <taxon>Spirosomataceae</taxon>
        <taxon>Persicitalea</taxon>
    </lineage>
</organism>
<dbReference type="GO" id="GO:0043565">
    <property type="term" value="F:sequence-specific DNA binding"/>
    <property type="evidence" value="ECO:0007669"/>
    <property type="project" value="InterPro"/>
</dbReference>
<evidence type="ECO:0000259" key="4">
    <source>
        <dbReference type="PROSITE" id="PS01124"/>
    </source>
</evidence>
<dbReference type="InterPro" id="IPR018062">
    <property type="entry name" value="HTH_AraC-typ_CS"/>
</dbReference>
<dbReference type="PANTHER" id="PTHR43280">
    <property type="entry name" value="ARAC-FAMILY TRANSCRIPTIONAL REGULATOR"/>
    <property type="match status" value="1"/>
</dbReference>
<evidence type="ECO:0000313" key="5">
    <source>
        <dbReference type="EMBL" id="GHB86831.1"/>
    </source>
</evidence>
<evidence type="ECO:0000256" key="1">
    <source>
        <dbReference type="ARBA" id="ARBA00023015"/>
    </source>
</evidence>
<dbReference type="PROSITE" id="PS00041">
    <property type="entry name" value="HTH_ARAC_FAMILY_1"/>
    <property type="match status" value="1"/>
</dbReference>
<dbReference type="InterPro" id="IPR020449">
    <property type="entry name" value="Tscrpt_reg_AraC-type_HTH"/>
</dbReference>
<sequence length="290" mass="33856">MKTLVEKWSRPSRHSFTTNRYMADKNLDRSSEVLMRLHDEYEVTVMMGCSGKRFIGNTIENFSQQDLFLIGPHVPHCVQLNEHNREDVITLHFLKEGFGPGFFELPENESIARLLQEAQRGVSFAPSEVPAFHQKIVEITDLQGFERMIAFFQLLQHMSLTPQRTTLSSRGFTLVKNERDYEVVNNIYEYIITRFAHDIITLDEIAAHVSMAPATFCRYFKEHFHKTFTSFLNEVRVGHACKLLQETNMNIAEIAFASGYNHLTHFNRQFKRILGYSPKQYRQQLDRQNA</sequence>
<dbReference type="Gene3D" id="1.10.10.60">
    <property type="entry name" value="Homeodomain-like"/>
    <property type="match status" value="2"/>
</dbReference>
<dbReference type="InterPro" id="IPR009057">
    <property type="entry name" value="Homeodomain-like_sf"/>
</dbReference>